<evidence type="ECO:0008006" key="3">
    <source>
        <dbReference type="Google" id="ProtNLM"/>
    </source>
</evidence>
<evidence type="ECO:0000313" key="2">
    <source>
        <dbReference type="Proteomes" id="UP000005953"/>
    </source>
</evidence>
<dbReference type="Proteomes" id="UP000005953">
    <property type="component" value="Unassembled WGS sequence"/>
</dbReference>
<dbReference type="PANTHER" id="PTHR34070">
    <property type="entry name" value="ARMADILLO-TYPE FOLD"/>
    <property type="match status" value="1"/>
</dbReference>
<dbReference type="EMBL" id="AAOE01000017">
    <property type="protein sequence ID" value="EAR08714.1"/>
    <property type="molecule type" value="Genomic_DNA"/>
</dbReference>
<organism evidence="1 2">
    <name type="scientific">Reinekea blandensis MED297</name>
    <dbReference type="NCBI Taxonomy" id="314283"/>
    <lineage>
        <taxon>Bacteria</taxon>
        <taxon>Pseudomonadati</taxon>
        <taxon>Pseudomonadota</taxon>
        <taxon>Gammaproteobacteria</taxon>
        <taxon>Oceanospirillales</taxon>
        <taxon>Saccharospirillaceae</taxon>
        <taxon>Reinekea</taxon>
    </lineage>
</organism>
<dbReference type="Gene3D" id="1.25.40.290">
    <property type="entry name" value="ARM repeat domains"/>
    <property type="match status" value="1"/>
</dbReference>
<dbReference type="Gene3D" id="1.20.1660.10">
    <property type="entry name" value="Hypothetical protein (EF3068)"/>
    <property type="match status" value="1"/>
</dbReference>
<proteinExistence type="predicted"/>
<dbReference type="InterPro" id="IPR014825">
    <property type="entry name" value="DNA_alkylation"/>
</dbReference>
<dbReference type="InterPro" id="IPR016024">
    <property type="entry name" value="ARM-type_fold"/>
</dbReference>
<dbReference type="AlphaFoldDB" id="A4BGR6"/>
<name>A4BGR6_9GAMM</name>
<dbReference type="PANTHER" id="PTHR34070:SF1">
    <property type="entry name" value="DNA ALKYLATION REPAIR PROTEIN"/>
    <property type="match status" value="1"/>
</dbReference>
<protein>
    <recommendedName>
        <fullName evidence="3">DNA alkylation repair enzyme</fullName>
    </recommendedName>
</protein>
<dbReference type="SUPFAM" id="SSF48371">
    <property type="entry name" value="ARM repeat"/>
    <property type="match status" value="1"/>
</dbReference>
<reference evidence="1 2" key="1">
    <citation type="submission" date="2006-02" db="EMBL/GenBank/DDBJ databases">
        <authorList>
            <person name="Pinhassi J."/>
            <person name="Pedros-Alio C."/>
            <person name="Ferriera S."/>
            <person name="Johnson J."/>
            <person name="Kravitz S."/>
            <person name="Halpern A."/>
            <person name="Remington K."/>
            <person name="Beeson K."/>
            <person name="Tran B."/>
            <person name="Rogers Y.-H."/>
            <person name="Friedman R."/>
            <person name="Venter J.C."/>
        </authorList>
    </citation>
    <scope>NUCLEOTIDE SEQUENCE [LARGE SCALE GENOMIC DNA]</scope>
    <source>
        <strain evidence="1 2">MED297</strain>
    </source>
</reference>
<dbReference type="HOGENOM" id="CLU_079880_1_0_6"/>
<sequence length="229" mass="27036">MIVHEWNKQVIEALRPIANPNIALQMKAYLRNQFECYGIQAGPRRQAVQTLFTTQHRPPVSEIPAVVHELWRQPERECQMVAIDLLIKVKDQLAPETLGDIEQWITTKSWWDTVDMLATHIVGRLYQRHPIETKPVIHAWRKNENLWLRRTTLLFQLKYKQQTDVELLFAIIQENRHDRDFFIQKAIGWVLREYSKTDPDAVVKFINSEHLTGLAKREALKWLKTQSAL</sequence>
<evidence type="ECO:0000313" key="1">
    <source>
        <dbReference type="EMBL" id="EAR08714.1"/>
    </source>
</evidence>
<comment type="caution">
    <text evidence="1">The sequence shown here is derived from an EMBL/GenBank/DDBJ whole genome shotgun (WGS) entry which is preliminary data.</text>
</comment>
<dbReference type="CDD" id="cd07064">
    <property type="entry name" value="AlkD_like_1"/>
    <property type="match status" value="1"/>
</dbReference>
<accession>A4BGR6</accession>
<dbReference type="STRING" id="314283.MED297_14400"/>
<dbReference type="RefSeq" id="WP_008042865.1">
    <property type="nucleotide sequence ID" value="NZ_CH724149.1"/>
</dbReference>
<keyword evidence="2" id="KW-1185">Reference proteome</keyword>
<gene>
    <name evidence="1" type="ORF">MED297_14400</name>
</gene>
<dbReference type="Pfam" id="PF08713">
    <property type="entry name" value="DNA_alkylation"/>
    <property type="match status" value="1"/>
</dbReference>